<dbReference type="PROSITE" id="PS51128">
    <property type="entry name" value="ZF_DKSA_2"/>
    <property type="match status" value="1"/>
</dbReference>
<name>A0A2M7ALY4_UNCKA</name>
<evidence type="ECO:0000256" key="3">
    <source>
        <dbReference type="ARBA" id="ARBA00022833"/>
    </source>
</evidence>
<dbReference type="SUPFAM" id="SSF57716">
    <property type="entry name" value="Glucocorticoid receptor-like (DNA-binding domain)"/>
    <property type="match status" value="1"/>
</dbReference>
<feature type="region of interest" description="Disordered" evidence="5">
    <location>
        <begin position="29"/>
        <end position="54"/>
    </location>
</feature>
<evidence type="ECO:0000256" key="2">
    <source>
        <dbReference type="ARBA" id="ARBA00022771"/>
    </source>
</evidence>
<feature type="compositionally biased region" description="Acidic residues" evidence="5">
    <location>
        <begin position="38"/>
        <end position="49"/>
    </location>
</feature>
<evidence type="ECO:0000313" key="8">
    <source>
        <dbReference type="Proteomes" id="UP000229916"/>
    </source>
</evidence>
<dbReference type="Proteomes" id="UP000229916">
    <property type="component" value="Unassembled WGS sequence"/>
</dbReference>
<dbReference type="GO" id="GO:0008270">
    <property type="term" value="F:zinc ion binding"/>
    <property type="evidence" value="ECO:0007669"/>
    <property type="project" value="UniProtKB-KW"/>
</dbReference>
<dbReference type="InterPro" id="IPR000962">
    <property type="entry name" value="Znf_DskA_TraR"/>
</dbReference>
<dbReference type="Pfam" id="PF01258">
    <property type="entry name" value="zf-dskA_traR"/>
    <property type="match status" value="1"/>
</dbReference>
<keyword evidence="2" id="KW-0863">Zinc-finger</keyword>
<evidence type="ECO:0000313" key="7">
    <source>
        <dbReference type="EMBL" id="PIU68393.1"/>
    </source>
</evidence>
<gene>
    <name evidence="7" type="ORF">COS81_04220</name>
</gene>
<sequence length="115" mass="13209">MVKIKIDQAKTILQRKKAELQKILDSIRAQDPSNMPGWEDENTQDDDAFERESKSRVDALEKRTLESFANVNRSLAKIEHETYGICDACGKEIDPARLKMIPEASYCIHCQRNVE</sequence>
<evidence type="ECO:0000256" key="5">
    <source>
        <dbReference type="SAM" id="MobiDB-lite"/>
    </source>
</evidence>
<feature type="zinc finger region" description="dksA C4-type" evidence="4">
    <location>
        <begin position="86"/>
        <end position="110"/>
    </location>
</feature>
<dbReference type="Gene3D" id="1.20.120.910">
    <property type="entry name" value="DksA, coiled-coil domain"/>
    <property type="match status" value="1"/>
</dbReference>
<dbReference type="PANTHER" id="PTHR33823">
    <property type="entry name" value="RNA POLYMERASE-BINDING TRANSCRIPTION FACTOR DKSA-RELATED"/>
    <property type="match status" value="1"/>
</dbReference>
<accession>A0A2M7ALY4</accession>
<dbReference type="PROSITE" id="PS01102">
    <property type="entry name" value="ZF_DKSA_1"/>
    <property type="match status" value="1"/>
</dbReference>
<organism evidence="7 8">
    <name type="scientific">candidate division WWE3 bacterium CG06_land_8_20_14_3_00_42_16</name>
    <dbReference type="NCBI Taxonomy" id="1975083"/>
    <lineage>
        <taxon>Bacteria</taxon>
        <taxon>Katanobacteria</taxon>
    </lineage>
</organism>
<dbReference type="PANTHER" id="PTHR33823:SF4">
    <property type="entry name" value="GENERAL STRESS PROTEIN 16O"/>
    <property type="match status" value="1"/>
</dbReference>
<protein>
    <recommendedName>
        <fullName evidence="6">Zinc finger DksA/TraR C4-type domain-containing protein</fullName>
    </recommendedName>
</protein>
<proteinExistence type="predicted"/>
<evidence type="ECO:0000256" key="1">
    <source>
        <dbReference type="ARBA" id="ARBA00022723"/>
    </source>
</evidence>
<dbReference type="InterPro" id="IPR020458">
    <property type="entry name" value="Znf_DskA_TraR_CS"/>
</dbReference>
<dbReference type="EMBL" id="PEWD01000079">
    <property type="protein sequence ID" value="PIU68393.1"/>
    <property type="molecule type" value="Genomic_DNA"/>
</dbReference>
<dbReference type="AlphaFoldDB" id="A0A2M7ALY4"/>
<reference evidence="8" key="1">
    <citation type="submission" date="2017-09" db="EMBL/GenBank/DDBJ databases">
        <title>Depth-based differentiation of microbial function through sediment-hosted aquifers and enrichment of novel symbionts in the deep terrestrial subsurface.</title>
        <authorList>
            <person name="Probst A.J."/>
            <person name="Ladd B."/>
            <person name="Jarett J.K."/>
            <person name="Geller-Mcgrath D.E."/>
            <person name="Sieber C.M.K."/>
            <person name="Emerson J.B."/>
            <person name="Anantharaman K."/>
            <person name="Thomas B.C."/>
            <person name="Malmstrom R."/>
            <person name="Stieglmeier M."/>
            <person name="Klingl A."/>
            <person name="Woyke T."/>
            <person name="Ryan C.M."/>
            <person name="Banfield J.F."/>
        </authorList>
    </citation>
    <scope>NUCLEOTIDE SEQUENCE [LARGE SCALE GENOMIC DNA]</scope>
</reference>
<evidence type="ECO:0000256" key="4">
    <source>
        <dbReference type="PROSITE-ProRule" id="PRU00510"/>
    </source>
</evidence>
<evidence type="ECO:0000259" key="6">
    <source>
        <dbReference type="Pfam" id="PF01258"/>
    </source>
</evidence>
<keyword evidence="3" id="KW-0862">Zinc</keyword>
<keyword evidence="1" id="KW-0479">Metal-binding</keyword>
<comment type="caution">
    <text evidence="7">The sequence shown here is derived from an EMBL/GenBank/DDBJ whole genome shotgun (WGS) entry which is preliminary data.</text>
</comment>
<feature type="domain" description="Zinc finger DksA/TraR C4-type" evidence="6">
    <location>
        <begin position="82"/>
        <end position="112"/>
    </location>
</feature>